<dbReference type="EMBL" id="PGUY01000002">
    <property type="protein sequence ID" value="PLT31806.1"/>
    <property type="molecule type" value="Genomic_DNA"/>
</dbReference>
<dbReference type="RefSeq" id="WP_101639854.1">
    <property type="nucleotide sequence ID" value="NZ_PGUY01000002.1"/>
</dbReference>
<name>A0A2N5MBS6_9BACI</name>
<comment type="caution">
    <text evidence="1">The sequence shown here is derived from an EMBL/GenBank/DDBJ whole genome shotgun (WGS) entry which is preliminary data.</text>
</comment>
<sequence>MHRVTWKPDEITFNSITVLVPQKRRPYKNDVTGETISLTAKTKELISICGCLMGKAPASKRSVEVIIRKFEFIPWTQIPKN</sequence>
<evidence type="ECO:0000313" key="1">
    <source>
        <dbReference type="EMBL" id="PLT31806.1"/>
    </source>
</evidence>
<keyword evidence="2" id="KW-1185">Reference proteome</keyword>
<dbReference type="Proteomes" id="UP000234748">
    <property type="component" value="Unassembled WGS sequence"/>
</dbReference>
<reference evidence="1 2" key="1">
    <citation type="submission" date="2017-11" db="EMBL/GenBank/DDBJ databases">
        <title>Comparitive Functional Genomics of Dry Heat Resistant strains isolated from the Viking Spacecraft.</title>
        <authorList>
            <person name="Seuylemezian A."/>
            <person name="Cooper K."/>
            <person name="Vaishampayan P."/>
        </authorList>
    </citation>
    <scope>NUCLEOTIDE SEQUENCE [LARGE SCALE GENOMIC DNA]</scope>
    <source>
        <strain evidence="1 2">V1-29</strain>
    </source>
</reference>
<dbReference type="AlphaFoldDB" id="A0A2N5MBS6"/>
<protein>
    <submittedName>
        <fullName evidence="1">Uncharacterized protein</fullName>
    </submittedName>
</protein>
<proteinExistence type="predicted"/>
<organism evidence="1 2">
    <name type="scientific">Peribacillus deserti</name>
    <dbReference type="NCBI Taxonomy" id="673318"/>
    <lineage>
        <taxon>Bacteria</taxon>
        <taxon>Bacillati</taxon>
        <taxon>Bacillota</taxon>
        <taxon>Bacilli</taxon>
        <taxon>Bacillales</taxon>
        <taxon>Bacillaceae</taxon>
        <taxon>Peribacillus</taxon>
    </lineage>
</organism>
<gene>
    <name evidence="1" type="ORF">CUU66_01215</name>
</gene>
<evidence type="ECO:0000313" key="2">
    <source>
        <dbReference type="Proteomes" id="UP000234748"/>
    </source>
</evidence>
<accession>A0A2N5MBS6</accession>